<dbReference type="EMBL" id="BGZK01000641">
    <property type="protein sequence ID" value="GBP54185.1"/>
    <property type="molecule type" value="Genomic_DNA"/>
</dbReference>
<protein>
    <submittedName>
        <fullName evidence="1">Uncharacterized protein</fullName>
    </submittedName>
</protein>
<sequence length="155" mass="17311">MHRHHRPASDHAQAADEGGALCAANCSFATILLPPRVPALTPRRYPESAANRTDGGRDVLQNPIFLYTATASKLFNRRSLRLQHSKAYRAYEKSCHRSDPVGRNVPEMCQARYFHTMKLFDVQYLWNACADLHDSDTNQLLIFLGPSGADVALST</sequence>
<gene>
    <name evidence="1" type="ORF">EVAR_43210_1</name>
</gene>
<keyword evidence="2" id="KW-1185">Reference proteome</keyword>
<comment type="caution">
    <text evidence="1">The sequence shown here is derived from an EMBL/GenBank/DDBJ whole genome shotgun (WGS) entry which is preliminary data.</text>
</comment>
<evidence type="ECO:0000313" key="1">
    <source>
        <dbReference type="EMBL" id="GBP54185.1"/>
    </source>
</evidence>
<proteinExistence type="predicted"/>
<dbReference type="AlphaFoldDB" id="A0A4C1WVU6"/>
<accession>A0A4C1WVU6</accession>
<reference evidence="1 2" key="1">
    <citation type="journal article" date="2019" name="Commun. Biol.">
        <title>The bagworm genome reveals a unique fibroin gene that provides high tensile strength.</title>
        <authorList>
            <person name="Kono N."/>
            <person name="Nakamura H."/>
            <person name="Ohtoshi R."/>
            <person name="Tomita M."/>
            <person name="Numata K."/>
            <person name="Arakawa K."/>
        </authorList>
    </citation>
    <scope>NUCLEOTIDE SEQUENCE [LARGE SCALE GENOMIC DNA]</scope>
</reference>
<organism evidence="1 2">
    <name type="scientific">Eumeta variegata</name>
    <name type="common">Bagworm moth</name>
    <name type="synonym">Eumeta japonica</name>
    <dbReference type="NCBI Taxonomy" id="151549"/>
    <lineage>
        <taxon>Eukaryota</taxon>
        <taxon>Metazoa</taxon>
        <taxon>Ecdysozoa</taxon>
        <taxon>Arthropoda</taxon>
        <taxon>Hexapoda</taxon>
        <taxon>Insecta</taxon>
        <taxon>Pterygota</taxon>
        <taxon>Neoptera</taxon>
        <taxon>Endopterygota</taxon>
        <taxon>Lepidoptera</taxon>
        <taxon>Glossata</taxon>
        <taxon>Ditrysia</taxon>
        <taxon>Tineoidea</taxon>
        <taxon>Psychidae</taxon>
        <taxon>Oiketicinae</taxon>
        <taxon>Eumeta</taxon>
    </lineage>
</organism>
<name>A0A4C1WVU6_EUMVA</name>
<evidence type="ECO:0000313" key="2">
    <source>
        <dbReference type="Proteomes" id="UP000299102"/>
    </source>
</evidence>
<dbReference type="Proteomes" id="UP000299102">
    <property type="component" value="Unassembled WGS sequence"/>
</dbReference>